<protein>
    <submittedName>
        <fullName evidence="3">Uncharacterized protein</fullName>
    </submittedName>
</protein>
<reference evidence="4" key="1">
    <citation type="journal article" date="2019" name="Int. J. Syst. Evol. Microbiol.">
        <title>The Global Catalogue of Microorganisms (GCM) 10K type strain sequencing project: providing services to taxonomists for standard genome sequencing and annotation.</title>
        <authorList>
            <consortium name="The Broad Institute Genomics Platform"/>
            <consortium name="The Broad Institute Genome Sequencing Center for Infectious Disease"/>
            <person name="Wu L."/>
            <person name="Ma J."/>
        </authorList>
    </citation>
    <scope>NUCLEOTIDE SEQUENCE [LARGE SCALE GENOMIC DNA]</scope>
    <source>
        <strain evidence="4">JCM 6833</strain>
    </source>
</reference>
<comment type="caution">
    <text evidence="3">The sequence shown here is derived from an EMBL/GenBank/DDBJ whole genome shotgun (WGS) entry which is preliminary data.</text>
</comment>
<sequence>MYLVYVPIAVLFAVFVIYAGLVMPVREVSESLHDRREPRGPDAPDKHAPDKHAPEKAASADDAEVLAFRSASGDDRRAAA</sequence>
<name>A0ABP6C407_9ACTN</name>
<proteinExistence type="predicted"/>
<gene>
    <name evidence="3" type="ORF">GCM10010411_36220</name>
</gene>
<feature type="region of interest" description="Disordered" evidence="1">
    <location>
        <begin position="30"/>
        <end position="64"/>
    </location>
</feature>
<dbReference type="EMBL" id="BAAATD010000004">
    <property type="protein sequence ID" value="GAA2599399.1"/>
    <property type="molecule type" value="Genomic_DNA"/>
</dbReference>
<keyword evidence="2" id="KW-0812">Transmembrane</keyword>
<keyword evidence="2" id="KW-0472">Membrane</keyword>
<feature type="compositionally biased region" description="Basic and acidic residues" evidence="1">
    <location>
        <begin position="30"/>
        <end position="59"/>
    </location>
</feature>
<accession>A0ABP6C407</accession>
<keyword evidence="2" id="KW-1133">Transmembrane helix</keyword>
<evidence type="ECO:0000256" key="1">
    <source>
        <dbReference type="SAM" id="MobiDB-lite"/>
    </source>
</evidence>
<keyword evidence="4" id="KW-1185">Reference proteome</keyword>
<evidence type="ECO:0000256" key="2">
    <source>
        <dbReference type="SAM" id="Phobius"/>
    </source>
</evidence>
<evidence type="ECO:0000313" key="4">
    <source>
        <dbReference type="Proteomes" id="UP001501509"/>
    </source>
</evidence>
<organism evidence="3 4">
    <name type="scientific">Actinomadura fulvescens</name>
    <dbReference type="NCBI Taxonomy" id="46160"/>
    <lineage>
        <taxon>Bacteria</taxon>
        <taxon>Bacillati</taxon>
        <taxon>Actinomycetota</taxon>
        <taxon>Actinomycetes</taxon>
        <taxon>Streptosporangiales</taxon>
        <taxon>Thermomonosporaceae</taxon>
        <taxon>Actinomadura</taxon>
    </lineage>
</organism>
<dbReference type="Proteomes" id="UP001501509">
    <property type="component" value="Unassembled WGS sequence"/>
</dbReference>
<feature type="transmembrane region" description="Helical" evidence="2">
    <location>
        <begin position="6"/>
        <end position="25"/>
    </location>
</feature>
<evidence type="ECO:0000313" key="3">
    <source>
        <dbReference type="EMBL" id="GAA2599399.1"/>
    </source>
</evidence>